<dbReference type="AlphaFoldDB" id="B6WUZ2"/>
<proteinExistence type="predicted"/>
<accession>B6WUZ2</accession>
<name>B6WUZ2_9BACT</name>
<comment type="caution">
    <text evidence="2">The sequence shown here is derived from an EMBL/GenBank/DDBJ whole genome shotgun (WGS) entry which is preliminary data.</text>
</comment>
<protein>
    <submittedName>
        <fullName evidence="2">Uncharacterized protein</fullName>
    </submittedName>
</protein>
<gene>
    <name evidence="2" type="ORF">DESPIG_01907</name>
</gene>
<dbReference type="HOGENOM" id="CLU_2860434_0_0_7"/>
<dbReference type="EMBL" id="ABXU01000058">
    <property type="protein sequence ID" value="EEB33306.1"/>
    <property type="molecule type" value="Genomic_DNA"/>
</dbReference>
<feature type="region of interest" description="Disordered" evidence="1">
    <location>
        <begin position="1"/>
        <end position="64"/>
    </location>
</feature>
<evidence type="ECO:0000256" key="1">
    <source>
        <dbReference type="SAM" id="MobiDB-lite"/>
    </source>
</evidence>
<reference evidence="2 3" key="2">
    <citation type="submission" date="2008-10" db="EMBL/GenBank/DDBJ databases">
        <authorList>
            <person name="Fulton L."/>
            <person name="Clifton S."/>
            <person name="Fulton B."/>
            <person name="Xu J."/>
            <person name="Minx P."/>
            <person name="Pepin K.H."/>
            <person name="Johnson M."/>
            <person name="Bhonagiri V."/>
            <person name="Nash W.E."/>
            <person name="Mardis E.R."/>
            <person name="Wilson R.K."/>
        </authorList>
    </citation>
    <scope>NUCLEOTIDE SEQUENCE [LARGE SCALE GENOMIC DNA]</scope>
    <source>
        <strain evidence="2 3">ATCC 29098</strain>
    </source>
</reference>
<reference evidence="2 3" key="1">
    <citation type="submission" date="2008-10" db="EMBL/GenBank/DDBJ databases">
        <title>Draft genome sequence of Desulvovibrio piger (ATCC 29098).</title>
        <authorList>
            <person name="Sudarsanam P."/>
            <person name="Ley R."/>
            <person name="Guruge J."/>
            <person name="Turnbaugh P.J."/>
            <person name="Mahowald M."/>
            <person name="Liep D."/>
            <person name="Gordon J."/>
        </authorList>
    </citation>
    <scope>NUCLEOTIDE SEQUENCE [LARGE SCALE GENOMIC DNA]</scope>
    <source>
        <strain evidence="2 3">ATCC 29098</strain>
    </source>
</reference>
<sequence>MCPALPHRNAASHRGISVFAGKGPPVRAVSAGRSPQRLLPRFSALQGHRHRTLTPKRQKQRARA</sequence>
<evidence type="ECO:0000313" key="2">
    <source>
        <dbReference type="EMBL" id="EEB33306.1"/>
    </source>
</evidence>
<organism evidence="2 3">
    <name type="scientific">Desulfovibrio piger ATCC 29098</name>
    <dbReference type="NCBI Taxonomy" id="411464"/>
    <lineage>
        <taxon>Bacteria</taxon>
        <taxon>Pseudomonadati</taxon>
        <taxon>Thermodesulfobacteriota</taxon>
        <taxon>Desulfovibrionia</taxon>
        <taxon>Desulfovibrionales</taxon>
        <taxon>Desulfovibrionaceae</taxon>
        <taxon>Desulfovibrio</taxon>
    </lineage>
</organism>
<dbReference type="Proteomes" id="UP000003676">
    <property type="component" value="Unassembled WGS sequence"/>
</dbReference>
<feature type="compositionally biased region" description="Basic residues" evidence="1">
    <location>
        <begin position="47"/>
        <end position="64"/>
    </location>
</feature>
<evidence type="ECO:0000313" key="3">
    <source>
        <dbReference type="Proteomes" id="UP000003676"/>
    </source>
</evidence>